<keyword evidence="1" id="KW-0472">Membrane</keyword>
<keyword evidence="1" id="KW-1133">Transmembrane helix</keyword>
<keyword evidence="1" id="KW-0812">Transmembrane</keyword>
<keyword evidence="3" id="KW-1185">Reference proteome</keyword>
<protein>
    <submittedName>
        <fullName evidence="2">Uncharacterized protein</fullName>
    </submittedName>
</protein>
<feature type="transmembrane region" description="Helical" evidence="1">
    <location>
        <begin position="48"/>
        <end position="69"/>
    </location>
</feature>
<evidence type="ECO:0000313" key="2">
    <source>
        <dbReference type="EMBL" id="UTY39553.1"/>
    </source>
</evidence>
<proteinExistence type="predicted"/>
<organism evidence="2 3">
    <name type="scientific">Allocoprobacillus halotolerans</name>
    <dbReference type="NCBI Taxonomy" id="2944914"/>
    <lineage>
        <taxon>Bacteria</taxon>
        <taxon>Bacillati</taxon>
        <taxon>Bacillota</taxon>
        <taxon>Erysipelotrichia</taxon>
        <taxon>Erysipelotrichales</taxon>
        <taxon>Erysipelotrichaceae</taxon>
        <taxon>Allocoprobacillus</taxon>
    </lineage>
</organism>
<evidence type="ECO:0000256" key="1">
    <source>
        <dbReference type="SAM" id="Phobius"/>
    </source>
</evidence>
<dbReference type="Proteomes" id="UP001060112">
    <property type="component" value="Chromosome"/>
</dbReference>
<reference evidence="2" key="1">
    <citation type="submission" date="2022-07" db="EMBL/GenBank/DDBJ databases">
        <title>Faecal culturing of patients with breast cancer.</title>
        <authorList>
            <person name="Teng N.M.Y."/>
            <person name="Kiu R."/>
            <person name="Evans R."/>
            <person name="Baker D.J."/>
            <person name="Zenner C."/>
            <person name="Robinson S.D."/>
            <person name="Hall L.J."/>
        </authorList>
    </citation>
    <scope>NUCLEOTIDE SEQUENCE</scope>
    <source>
        <strain evidence="2">LH1062</strain>
    </source>
</reference>
<dbReference type="RefSeq" id="WP_290140711.1">
    <property type="nucleotide sequence ID" value="NZ_CP101620.1"/>
</dbReference>
<dbReference type="EMBL" id="CP101620">
    <property type="protein sequence ID" value="UTY39553.1"/>
    <property type="molecule type" value="Genomic_DNA"/>
</dbReference>
<sequence length="70" mass="8283">MYYAWQVEKYKKKYDIQTYQEIVAFMDGKNLSDIEKAREEGKRIYQKIFMAVGAGIVGFIVTYLMMRILG</sequence>
<name>A0ABY5I686_9FIRM</name>
<evidence type="ECO:0000313" key="3">
    <source>
        <dbReference type="Proteomes" id="UP001060112"/>
    </source>
</evidence>
<accession>A0ABY5I686</accession>
<gene>
    <name evidence="2" type="ORF">NMU03_01580</name>
</gene>